<sequence>MAITYIGNFIDFLEFGLFTALLPFISKDLLGLYDPQVRAEFCYLAVFAGFLGRPVGAYFLGKFGDLYGSQRLLVFSVLGISVASMILAFLPTNNYYVIEMIILCRFLQGLFTGAEYSAVVVSATQTATVRSSYRSVALMTASGVLGVSVAQFMAFLLSLFHLENFTWRYAFVFVSMIGFCTFLKRALSYKKDWVSVIRPEVIPLRNYIPEIFSCIILVGLVNAMFYLVNTFVNTYKMIISSNLATSQFLLNFITTSCFALSIWLWSIYLSSRDHQPFKIMQCSLLSMVLLLGPLFYAYVEGTPLWISAIIQVVFISGIQLFTVVGISFVPRLFPASIRIQACGLGFNLGISLLGGGFPYLSLKLTEKTHSLYAPAFAALSVIFVGYLSLRVLRKRYPEMLGIKCSPIEDEFIDENKPLEKISKRSYK</sequence>
<name>A0A4Q7DGE4_9PROT</name>
<reference evidence="10 11" key="1">
    <citation type="submission" date="2018-10" db="EMBL/GenBank/DDBJ databases">
        <title>An updated phylogeny of the Alphaproteobacteria reveals that the parasitic Rickettsiales and Holosporales have independent origins.</title>
        <authorList>
            <person name="Munoz-Gomez S.A."/>
            <person name="Hess S."/>
            <person name="Burger G."/>
            <person name="Lang B.F."/>
            <person name="Susko E."/>
            <person name="Slamovits C.H."/>
            <person name="Roger A.J."/>
        </authorList>
    </citation>
    <scope>NUCLEOTIDE SEQUENCE [LARGE SCALE GENOMIC DNA]</scope>
    <source>
        <strain evidence="10">HOLO01</strain>
    </source>
</reference>
<keyword evidence="7 8" id="KW-0472">Membrane</keyword>
<protein>
    <submittedName>
        <fullName evidence="10">MFS transporter</fullName>
    </submittedName>
</protein>
<feature type="transmembrane region" description="Helical" evidence="8">
    <location>
        <begin position="282"/>
        <end position="299"/>
    </location>
</feature>
<evidence type="ECO:0000256" key="3">
    <source>
        <dbReference type="ARBA" id="ARBA00022475"/>
    </source>
</evidence>
<evidence type="ECO:0000256" key="6">
    <source>
        <dbReference type="ARBA" id="ARBA00022989"/>
    </source>
</evidence>
<dbReference type="Pfam" id="PF07690">
    <property type="entry name" value="MFS_1"/>
    <property type="match status" value="1"/>
</dbReference>
<proteinExistence type="predicted"/>
<feature type="transmembrane region" description="Helical" evidence="8">
    <location>
        <begin position="5"/>
        <end position="25"/>
    </location>
</feature>
<feature type="transmembrane region" description="Helical" evidence="8">
    <location>
        <begin position="136"/>
        <end position="160"/>
    </location>
</feature>
<organism evidence="10 11">
    <name type="scientific">Candidatus Finniella inopinata</name>
    <dbReference type="NCBI Taxonomy" id="1696036"/>
    <lineage>
        <taxon>Bacteria</taxon>
        <taxon>Pseudomonadati</taxon>
        <taxon>Pseudomonadota</taxon>
        <taxon>Alphaproteobacteria</taxon>
        <taxon>Holosporales</taxon>
        <taxon>Candidatus Paracaedibacteraceae</taxon>
        <taxon>Candidatus Finniella</taxon>
    </lineage>
</organism>
<feature type="transmembrane region" description="Helical" evidence="8">
    <location>
        <begin position="248"/>
        <end position="270"/>
    </location>
</feature>
<feature type="domain" description="Major facilitator superfamily (MFS) profile" evidence="9">
    <location>
        <begin position="1"/>
        <end position="397"/>
    </location>
</feature>
<feature type="transmembrane region" description="Helical" evidence="8">
    <location>
        <begin position="37"/>
        <end position="60"/>
    </location>
</feature>
<dbReference type="GO" id="GO:0015293">
    <property type="term" value="F:symporter activity"/>
    <property type="evidence" value="ECO:0007669"/>
    <property type="project" value="UniProtKB-KW"/>
</dbReference>
<keyword evidence="3" id="KW-1003">Cell membrane</keyword>
<evidence type="ECO:0000313" key="10">
    <source>
        <dbReference type="EMBL" id="RZI45931.1"/>
    </source>
</evidence>
<dbReference type="InterPro" id="IPR051084">
    <property type="entry name" value="H+-coupled_symporters"/>
</dbReference>
<dbReference type="PANTHER" id="PTHR43528">
    <property type="entry name" value="ALPHA-KETOGLUTARATE PERMEASE"/>
    <property type="match status" value="1"/>
</dbReference>
<dbReference type="GO" id="GO:0005886">
    <property type="term" value="C:plasma membrane"/>
    <property type="evidence" value="ECO:0007669"/>
    <property type="project" value="UniProtKB-SubCell"/>
</dbReference>
<keyword evidence="6 8" id="KW-1133">Transmembrane helix</keyword>
<evidence type="ECO:0000256" key="4">
    <source>
        <dbReference type="ARBA" id="ARBA00022692"/>
    </source>
</evidence>
<evidence type="ECO:0000313" key="11">
    <source>
        <dbReference type="Proteomes" id="UP000293550"/>
    </source>
</evidence>
<feature type="transmembrane region" description="Helical" evidence="8">
    <location>
        <begin position="305"/>
        <end position="329"/>
    </location>
</feature>
<keyword evidence="2" id="KW-0813">Transport</keyword>
<evidence type="ECO:0000259" key="9">
    <source>
        <dbReference type="PROSITE" id="PS50850"/>
    </source>
</evidence>
<dbReference type="OrthoDB" id="5368493at2"/>
<dbReference type="InterPro" id="IPR020846">
    <property type="entry name" value="MFS_dom"/>
</dbReference>
<feature type="transmembrane region" description="Helical" evidence="8">
    <location>
        <begin position="72"/>
        <end position="90"/>
    </location>
</feature>
<keyword evidence="11" id="KW-1185">Reference proteome</keyword>
<keyword evidence="5" id="KW-0769">Symport</keyword>
<feature type="transmembrane region" description="Helical" evidence="8">
    <location>
        <begin position="166"/>
        <end position="187"/>
    </location>
</feature>
<dbReference type="AlphaFoldDB" id="A0A4Q7DGE4"/>
<dbReference type="RefSeq" id="WP_130154180.1">
    <property type="nucleotide sequence ID" value="NZ_SCFB01000006.1"/>
</dbReference>
<feature type="transmembrane region" description="Helical" evidence="8">
    <location>
        <begin position="96"/>
        <end position="124"/>
    </location>
</feature>
<evidence type="ECO:0000256" key="2">
    <source>
        <dbReference type="ARBA" id="ARBA00022448"/>
    </source>
</evidence>
<dbReference type="Proteomes" id="UP000293550">
    <property type="component" value="Unassembled WGS sequence"/>
</dbReference>
<dbReference type="SUPFAM" id="SSF103473">
    <property type="entry name" value="MFS general substrate transporter"/>
    <property type="match status" value="1"/>
</dbReference>
<feature type="transmembrane region" description="Helical" evidence="8">
    <location>
        <begin position="207"/>
        <end position="228"/>
    </location>
</feature>
<evidence type="ECO:0000256" key="1">
    <source>
        <dbReference type="ARBA" id="ARBA00004651"/>
    </source>
</evidence>
<gene>
    <name evidence="10" type="ORF">EQU50_05730</name>
</gene>
<dbReference type="PROSITE" id="PS50850">
    <property type="entry name" value="MFS"/>
    <property type="match status" value="1"/>
</dbReference>
<evidence type="ECO:0000256" key="8">
    <source>
        <dbReference type="SAM" id="Phobius"/>
    </source>
</evidence>
<evidence type="ECO:0000256" key="5">
    <source>
        <dbReference type="ARBA" id="ARBA00022847"/>
    </source>
</evidence>
<feature type="transmembrane region" description="Helical" evidence="8">
    <location>
        <begin position="371"/>
        <end position="389"/>
    </location>
</feature>
<dbReference type="PANTHER" id="PTHR43528:SF1">
    <property type="entry name" value="ALPHA-KETOGLUTARATE PERMEASE"/>
    <property type="match status" value="1"/>
</dbReference>
<dbReference type="InterPro" id="IPR011701">
    <property type="entry name" value="MFS"/>
</dbReference>
<dbReference type="Gene3D" id="1.20.1250.20">
    <property type="entry name" value="MFS general substrate transporter like domains"/>
    <property type="match status" value="1"/>
</dbReference>
<dbReference type="CDD" id="cd17316">
    <property type="entry name" value="MFS_SV2_like"/>
    <property type="match status" value="1"/>
</dbReference>
<dbReference type="EMBL" id="SCFB01000006">
    <property type="protein sequence ID" value="RZI45931.1"/>
    <property type="molecule type" value="Genomic_DNA"/>
</dbReference>
<dbReference type="InterPro" id="IPR036259">
    <property type="entry name" value="MFS_trans_sf"/>
</dbReference>
<accession>A0A4Q7DGE4</accession>
<feature type="transmembrane region" description="Helical" evidence="8">
    <location>
        <begin position="341"/>
        <end position="359"/>
    </location>
</feature>
<keyword evidence="4 8" id="KW-0812">Transmembrane</keyword>
<evidence type="ECO:0000256" key="7">
    <source>
        <dbReference type="ARBA" id="ARBA00023136"/>
    </source>
</evidence>
<comment type="subcellular location">
    <subcellularLocation>
        <location evidence="1">Cell membrane</location>
        <topology evidence="1">Multi-pass membrane protein</topology>
    </subcellularLocation>
</comment>
<comment type="caution">
    <text evidence="10">The sequence shown here is derived from an EMBL/GenBank/DDBJ whole genome shotgun (WGS) entry which is preliminary data.</text>
</comment>